<name>A0A2P7YQM8_9ASCO</name>
<dbReference type="OrthoDB" id="1918at2759"/>
<proteinExistence type="predicted"/>
<reference evidence="1 2" key="1">
    <citation type="submission" date="2018-03" db="EMBL/GenBank/DDBJ databases">
        <title>Candida pseudohaemulonii genome assembly and annotation.</title>
        <authorList>
            <person name="Munoz J.F."/>
            <person name="Gade L.G."/>
            <person name="Chow N.A."/>
            <person name="Litvintseva A.P."/>
            <person name="Loparev V.N."/>
            <person name="Cuomo C.A."/>
        </authorList>
    </citation>
    <scope>NUCLEOTIDE SEQUENCE [LARGE SCALE GENOMIC DNA]</scope>
    <source>
        <strain evidence="1 2">B12108</strain>
    </source>
</reference>
<evidence type="ECO:0000313" key="2">
    <source>
        <dbReference type="Proteomes" id="UP000241107"/>
    </source>
</evidence>
<protein>
    <recommendedName>
        <fullName evidence="3">Rgp1-domain-containing protein</fullName>
    </recommendedName>
</protein>
<dbReference type="STRING" id="418784.A0A2P7YQM8"/>
<dbReference type="PANTHER" id="PTHR12507">
    <property type="entry name" value="REDUCED GROWTH PHENOTYPE 1 RGP1, YEAST -RELATED"/>
    <property type="match status" value="1"/>
</dbReference>
<gene>
    <name evidence="1" type="ORF">C7M61_002837</name>
</gene>
<organism evidence="1 2">
    <name type="scientific">Candidozyma pseudohaemuli</name>
    <dbReference type="NCBI Taxonomy" id="418784"/>
    <lineage>
        <taxon>Eukaryota</taxon>
        <taxon>Fungi</taxon>
        <taxon>Dikarya</taxon>
        <taxon>Ascomycota</taxon>
        <taxon>Saccharomycotina</taxon>
        <taxon>Pichiomycetes</taxon>
        <taxon>Metschnikowiaceae</taxon>
        <taxon>Candidozyma</taxon>
    </lineage>
</organism>
<dbReference type="VEuPathDB" id="FungiDB:C7M61_002837"/>
<dbReference type="Pfam" id="PF08737">
    <property type="entry name" value="Rgp1"/>
    <property type="match status" value="2"/>
</dbReference>
<comment type="caution">
    <text evidence="1">The sequence shown here is derived from an EMBL/GenBank/DDBJ whole genome shotgun (WGS) entry which is preliminary data.</text>
</comment>
<dbReference type="EMBL" id="PYFQ01000006">
    <property type="protein sequence ID" value="PSK38278.1"/>
    <property type="molecule type" value="Genomic_DNA"/>
</dbReference>
<dbReference type="AlphaFoldDB" id="A0A2P7YQM8"/>
<accession>A0A2P7YQM8</accession>
<dbReference type="Proteomes" id="UP000241107">
    <property type="component" value="Unassembled WGS sequence"/>
</dbReference>
<keyword evidence="2" id="KW-1185">Reference proteome</keyword>
<dbReference type="InterPro" id="IPR014848">
    <property type="entry name" value="Rgp1"/>
</dbReference>
<dbReference type="RefSeq" id="XP_024713603.1">
    <property type="nucleotide sequence ID" value="XM_024858197.1"/>
</dbReference>
<evidence type="ECO:0000313" key="1">
    <source>
        <dbReference type="EMBL" id="PSK38278.1"/>
    </source>
</evidence>
<sequence length="558" mass="62806">MPSISPLGERLTKDTLNDYNVAVTYKDLPLEPDFFECHIDFSSSISETSNGSAKNGNKEETPQGGWFLGIFSLEKSTLVEQPKEKQLLLGYVQLIGYIRLNNLIGSDGSANAANNPYWKNPEYIELYGKNELELEIDTVKKTPFLKQYGEDAAKKRTGGVSDLNSTGYDGRSQYLVHDLAYQFNSLSKAPDNPETHSEELAREIHENTIPFYVTAQLLLFSNSNIKGGQEKYVVKVPKPPNDLPPSYNTKLTGSAGDAGLVSIQYALVVGVSEEDAGNLTPRSVYFPFEFRLGKKGWDREWLQNDYLQHPVVDKDWKATIVDETTPSKAAPSGLKEKLLRDIDTLIESDVHVVAANERRKSSVSKSLTENKGFISQLPLKLRVSYQIRVNSVALCTLTMSKPFYHVGEEVHFFLDSAQQNDDGARVVGYQAYVEAHEVFNLEQKLDQQEKQLFVNTYKVTPTVKQNLFATALAENWDSESSPTRVGNVMTLSSHITQQFQSSKFMDLRYFFVCKFLLNEFTKPDATESVKDYADYIQAYKVDNEGTEFKFAIPLVVLP</sequence>
<evidence type="ECO:0008006" key="3">
    <source>
        <dbReference type="Google" id="ProtNLM"/>
    </source>
</evidence>
<dbReference type="GeneID" id="36566226"/>